<dbReference type="InterPro" id="IPR003489">
    <property type="entry name" value="RHF/RaiA"/>
</dbReference>
<dbReference type="GO" id="GO:0045900">
    <property type="term" value="P:negative regulation of translational elongation"/>
    <property type="evidence" value="ECO:0007669"/>
    <property type="project" value="TreeGrafter"/>
</dbReference>
<dbReference type="InterPro" id="IPR050574">
    <property type="entry name" value="HPF/YfiA_ribosome-assoc"/>
</dbReference>
<dbReference type="InterPro" id="IPR036567">
    <property type="entry name" value="RHF-like"/>
</dbReference>
<dbReference type="PANTHER" id="PTHR33231">
    <property type="entry name" value="30S RIBOSOMAL PROTEIN"/>
    <property type="match status" value="1"/>
</dbReference>
<organism evidence="2">
    <name type="scientific">candidate division WOR-3 bacterium</name>
    <dbReference type="NCBI Taxonomy" id="2052148"/>
    <lineage>
        <taxon>Bacteria</taxon>
        <taxon>Bacteria division WOR-3</taxon>
    </lineage>
</organism>
<dbReference type="GO" id="GO:0043024">
    <property type="term" value="F:ribosomal small subunit binding"/>
    <property type="evidence" value="ECO:0007669"/>
    <property type="project" value="TreeGrafter"/>
</dbReference>
<reference evidence="2" key="1">
    <citation type="journal article" date="2020" name="mSystems">
        <title>Genome- and Community-Level Interaction Insights into Carbon Utilization and Element Cycling Functions of Hydrothermarchaeota in Hydrothermal Sediment.</title>
        <authorList>
            <person name="Zhou Z."/>
            <person name="Liu Y."/>
            <person name="Xu W."/>
            <person name="Pan J."/>
            <person name="Luo Z.H."/>
            <person name="Li M."/>
        </authorList>
    </citation>
    <scope>NUCLEOTIDE SEQUENCE [LARGE SCALE GENOMIC DNA]</scope>
    <source>
        <strain evidence="2">SpSt-914</strain>
    </source>
</reference>
<sequence length="106" mass="12390">MELTITGRHFEVTPHLREYVEKKIKKITRYDHQILEGEIILFQDRAFDVAEGKIHSGHFLVTAIGHGKDMYEAVNDLTDKIIVQLEKHREKAQARRRHAHPEKPGQ</sequence>
<evidence type="ECO:0000313" key="2">
    <source>
        <dbReference type="EMBL" id="HGD13182.1"/>
    </source>
</evidence>
<evidence type="ECO:0000256" key="1">
    <source>
        <dbReference type="ARBA" id="ARBA00022845"/>
    </source>
</evidence>
<name>A0A7V3PTR7_UNCW3</name>
<dbReference type="Gene3D" id="3.30.160.100">
    <property type="entry name" value="Ribosome hibernation promotion factor-like"/>
    <property type="match status" value="1"/>
</dbReference>
<dbReference type="GO" id="GO:0022627">
    <property type="term" value="C:cytosolic small ribosomal subunit"/>
    <property type="evidence" value="ECO:0007669"/>
    <property type="project" value="TreeGrafter"/>
</dbReference>
<gene>
    <name evidence="2" type="primary">raiA</name>
    <name evidence="2" type="ORF">ENX16_03790</name>
</gene>
<dbReference type="SUPFAM" id="SSF69754">
    <property type="entry name" value="Ribosome binding protein Y (YfiA homologue)"/>
    <property type="match status" value="1"/>
</dbReference>
<accession>A0A7V3PTR7</accession>
<protein>
    <submittedName>
        <fullName evidence="2">Ribosome-associated translation inhibitor RaiA</fullName>
    </submittedName>
</protein>
<keyword evidence="1" id="KW-0810">Translation regulation</keyword>
<dbReference type="NCBIfam" id="TIGR00741">
    <property type="entry name" value="yfiA"/>
    <property type="match status" value="1"/>
</dbReference>
<dbReference type="CDD" id="cd00552">
    <property type="entry name" value="RaiA"/>
    <property type="match status" value="1"/>
</dbReference>
<dbReference type="PANTHER" id="PTHR33231:SF1">
    <property type="entry name" value="30S RIBOSOMAL PROTEIN"/>
    <property type="match status" value="1"/>
</dbReference>
<dbReference type="EMBL" id="DTMZ01000089">
    <property type="protein sequence ID" value="HGD13182.1"/>
    <property type="molecule type" value="Genomic_DNA"/>
</dbReference>
<comment type="caution">
    <text evidence="2">The sequence shown here is derived from an EMBL/GenBank/DDBJ whole genome shotgun (WGS) entry which is preliminary data.</text>
</comment>
<proteinExistence type="predicted"/>
<dbReference type="Pfam" id="PF02482">
    <property type="entry name" value="Ribosomal_S30AE"/>
    <property type="match status" value="1"/>
</dbReference>
<dbReference type="AlphaFoldDB" id="A0A7V3PTR7"/>